<evidence type="ECO:0000256" key="3">
    <source>
        <dbReference type="ARBA" id="ARBA00004651"/>
    </source>
</evidence>
<feature type="region of interest" description="Disordered" evidence="13">
    <location>
        <begin position="297"/>
        <end position="355"/>
    </location>
</feature>
<dbReference type="GO" id="GO:0009431">
    <property type="term" value="C:bacterial-type flagellum basal body, MS ring"/>
    <property type="evidence" value="ECO:0007669"/>
    <property type="project" value="InterPro"/>
</dbReference>
<dbReference type="Gene3D" id="3.30.300.30">
    <property type="match status" value="1"/>
</dbReference>
<dbReference type="GO" id="GO:0071973">
    <property type="term" value="P:bacterial-type flagellum-dependent cell motility"/>
    <property type="evidence" value="ECO:0007669"/>
    <property type="project" value="InterPro"/>
</dbReference>
<keyword evidence="7 14" id="KW-0812">Transmembrane</keyword>
<evidence type="ECO:0000256" key="5">
    <source>
        <dbReference type="ARBA" id="ARBA00017949"/>
    </source>
</evidence>
<keyword evidence="17" id="KW-0282">Flagellum</keyword>
<evidence type="ECO:0000256" key="6">
    <source>
        <dbReference type="ARBA" id="ARBA00022475"/>
    </source>
</evidence>
<dbReference type="NCBIfam" id="TIGR00206">
    <property type="entry name" value="fliF"/>
    <property type="match status" value="1"/>
</dbReference>
<dbReference type="Pfam" id="PF01514">
    <property type="entry name" value="YscJ_FliF"/>
    <property type="match status" value="1"/>
</dbReference>
<evidence type="ECO:0000256" key="11">
    <source>
        <dbReference type="ARBA" id="ARBA00025936"/>
    </source>
</evidence>
<dbReference type="InterPro" id="IPR006182">
    <property type="entry name" value="FliF_N_dom"/>
</dbReference>
<evidence type="ECO:0000256" key="14">
    <source>
        <dbReference type="SAM" id="Phobius"/>
    </source>
</evidence>
<dbReference type="PRINTS" id="PR01009">
    <property type="entry name" value="FLGMRINGFLIF"/>
</dbReference>
<name>A0A139SX24_9GAMM</name>
<feature type="domain" description="Flagellar M-ring N-terminal" evidence="15">
    <location>
        <begin position="59"/>
        <end position="235"/>
    </location>
</feature>
<feature type="domain" description="Flagellar M-ring C-terminal" evidence="16">
    <location>
        <begin position="268"/>
        <end position="466"/>
    </location>
</feature>
<sequence length="587" mass="63144">MSVVSEMLPEMGEEKPQKPLFGLTFLQHLSEASLLRQLGLLVGLSASVAIGLALVLWSQQAQYRPLLASLAGVNAEQVSETLGNAGIDFHLEPDSGALLVKSEDLARARLALAKANIAPQDASIGFELLDREQGLGSSQFMEQTNYRRGLEGELARTIAAVNGVKQARVHLGIPKTAVFVRDARKPSASVLVELYPGRSLEAGQVLAIVNLVAASVPEMESAQVAVVDNKGRLLSDQQELSELTQAGKQLDYTRKLESTLQQRLDNLLAPVLGMERFQAQVTADIDFSAQELTSETFNPTAPALRSEQKVSEQRQSSQPPQGVPGALSNQPPAEGRAPQQATATATTAGGPIAAGQPLVDAYGEQIKDPQSGQPMLAPFPADTREQATRNFELDRKIQHSKQPVGQLKRLSVALVVDHQMKANAEGELVATPWTSQELSQLTELVQSAVGFDAARGDQVQVINAPFNAMAEEPLPEIAFYQQPWFWQLGKPALALLVLLILIFGLLRPLLKPAGSSKALALLDNQSEPLEGELPEAEPLALPSPKAEKPLRLPGATEGFNAQLDAIRDLVADDPGRVAQVVKLWMNP</sequence>
<dbReference type="PANTHER" id="PTHR30046:SF0">
    <property type="entry name" value="FLAGELLAR M-RING PROTEIN"/>
    <property type="match status" value="1"/>
</dbReference>
<dbReference type="GO" id="GO:0005886">
    <property type="term" value="C:plasma membrane"/>
    <property type="evidence" value="ECO:0007669"/>
    <property type="project" value="UniProtKB-SubCell"/>
</dbReference>
<dbReference type="OrthoDB" id="8554211at2"/>
<comment type="similarity">
    <text evidence="4 12">Belongs to the FliF family.</text>
</comment>
<dbReference type="PIRSF" id="PIRSF004862">
    <property type="entry name" value="FliF"/>
    <property type="match status" value="1"/>
</dbReference>
<proteinExistence type="inferred from homology"/>
<evidence type="ECO:0000256" key="1">
    <source>
        <dbReference type="ARBA" id="ARBA00003820"/>
    </source>
</evidence>
<keyword evidence="17" id="KW-0969">Cilium</keyword>
<evidence type="ECO:0000313" key="18">
    <source>
        <dbReference type="Proteomes" id="UP000072660"/>
    </source>
</evidence>
<dbReference type="InterPro" id="IPR045851">
    <property type="entry name" value="AMP-bd_C_sf"/>
</dbReference>
<accession>A0A139SX24</accession>
<evidence type="ECO:0000256" key="4">
    <source>
        <dbReference type="ARBA" id="ARBA00007971"/>
    </source>
</evidence>
<feature type="compositionally biased region" description="Low complexity" evidence="13">
    <location>
        <begin position="337"/>
        <end position="355"/>
    </location>
</feature>
<evidence type="ECO:0000259" key="16">
    <source>
        <dbReference type="Pfam" id="PF08345"/>
    </source>
</evidence>
<dbReference type="GO" id="GO:0003774">
    <property type="term" value="F:cytoskeletal motor activity"/>
    <property type="evidence" value="ECO:0007669"/>
    <property type="project" value="InterPro"/>
</dbReference>
<feature type="region of interest" description="Disordered" evidence="13">
    <location>
        <begin position="532"/>
        <end position="553"/>
    </location>
</feature>
<evidence type="ECO:0000259" key="15">
    <source>
        <dbReference type="Pfam" id="PF01514"/>
    </source>
</evidence>
<dbReference type="Proteomes" id="UP000072660">
    <property type="component" value="Unassembled WGS sequence"/>
</dbReference>
<comment type="caution">
    <text evidence="17">The sequence shown here is derived from an EMBL/GenBank/DDBJ whole genome shotgun (WGS) entry which is preliminary data.</text>
</comment>
<dbReference type="EMBL" id="LSZO01000058">
    <property type="protein sequence ID" value="KXU38941.1"/>
    <property type="molecule type" value="Genomic_DNA"/>
</dbReference>
<keyword evidence="18" id="KW-1185">Reference proteome</keyword>
<gene>
    <name evidence="17" type="ORF">AXE65_10870</name>
</gene>
<dbReference type="InterPro" id="IPR013556">
    <property type="entry name" value="Flag_M-ring_C"/>
</dbReference>
<dbReference type="InterPro" id="IPR000067">
    <property type="entry name" value="FlgMring_FliF"/>
</dbReference>
<reference evidence="17 18" key="1">
    <citation type="submission" date="2016-02" db="EMBL/GenBank/DDBJ databases">
        <authorList>
            <person name="Wen L."/>
            <person name="He K."/>
            <person name="Yang H."/>
        </authorList>
    </citation>
    <scope>NUCLEOTIDE SEQUENCE [LARGE SCALE GENOMIC DNA]</scope>
    <source>
        <strain evidence="17 18">CV58</strain>
    </source>
</reference>
<dbReference type="RefSeq" id="WP_068387801.1">
    <property type="nucleotide sequence ID" value="NZ_LSZO01000058.1"/>
</dbReference>
<keyword evidence="17" id="KW-0966">Cell projection</keyword>
<evidence type="ECO:0000256" key="12">
    <source>
        <dbReference type="PIRNR" id="PIRNR004862"/>
    </source>
</evidence>
<evidence type="ECO:0000256" key="9">
    <source>
        <dbReference type="ARBA" id="ARBA00023136"/>
    </source>
</evidence>
<evidence type="ECO:0000256" key="8">
    <source>
        <dbReference type="ARBA" id="ARBA00022989"/>
    </source>
</evidence>
<keyword evidence="10 12" id="KW-0975">Bacterial flagellum</keyword>
<feature type="transmembrane region" description="Helical" evidence="14">
    <location>
        <begin position="484"/>
        <end position="506"/>
    </location>
</feature>
<dbReference type="PANTHER" id="PTHR30046">
    <property type="entry name" value="FLAGELLAR M-RING PROTEIN"/>
    <property type="match status" value="1"/>
</dbReference>
<keyword evidence="8 14" id="KW-1133">Transmembrane helix</keyword>
<evidence type="ECO:0000256" key="2">
    <source>
        <dbReference type="ARBA" id="ARBA00004117"/>
    </source>
</evidence>
<protein>
    <recommendedName>
        <fullName evidence="5 12">Flagellar M-ring protein</fullName>
    </recommendedName>
</protein>
<evidence type="ECO:0000256" key="7">
    <source>
        <dbReference type="ARBA" id="ARBA00022692"/>
    </source>
</evidence>
<organism evidence="17 18">
    <name type="scientific">Ventosimonas gracilis</name>
    <dbReference type="NCBI Taxonomy" id="1680762"/>
    <lineage>
        <taxon>Bacteria</taxon>
        <taxon>Pseudomonadati</taxon>
        <taxon>Pseudomonadota</taxon>
        <taxon>Gammaproteobacteria</taxon>
        <taxon>Pseudomonadales</taxon>
        <taxon>Ventosimonadaceae</taxon>
        <taxon>Ventosimonas</taxon>
    </lineage>
</organism>
<keyword evidence="6" id="KW-1003">Cell membrane</keyword>
<evidence type="ECO:0000256" key="13">
    <source>
        <dbReference type="SAM" id="MobiDB-lite"/>
    </source>
</evidence>
<keyword evidence="9 14" id="KW-0472">Membrane</keyword>
<dbReference type="InterPro" id="IPR043427">
    <property type="entry name" value="YscJ/FliF"/>
</dbReference>
<comment type="subcellular location">
    <subcellularLocation>
        <location evidence="2 12">Bacterial flagellum basal body</location>
    </subcellularLocation>
    <subcellularLocation>
        <location evidence="3">Cell membrane</location>
        <topology evidence="3">Multi-pass membrane protein</topology>
    </subcellularLocation>
</comment>
<comment type="subunit">
    <text evidence="11">The basal body constitutes a major portion of the flagellar organelle and consists of four rings (L,P,S, and M) mounted on a central rod. The M ring is integral to the inner membrane of the cell and may be connected to the flagellar rod via the S ring. The S (supramembrane ring) lies just distal to the M ring. The L and P rings lie in the outer membrane and the periplasmic space, respectively.</text>
</comment>
<evidence type="ECO:0000256" key="10">
    <source>
        <dbReference type="ARBA" id="ARBA00023143"/>
    </source>
</evidence>
<dbReference type="AlphaFoldDB" id="A0A139SX24"/>
<dbReference type="Pfam" id="PF08345">
    <property type="entry name" value="YscJ_FliF_C"/>
    <property type="match status" value="1"/>
</dbReference>
<evidence type="ECO:0000313" key="17">
    <source>
        <dbReference type="EMBL" id="KXU38941.1"/>
    </source>
</evidence>
<comment type="function">
    <text evidence="1 12">The M ring may be actively involved in energy transduction.</text>
</comment>